<evidence type="ECO:0000313" key="3">
    <source>
        <dbReference type="Proteomes" id="UP000314985"/>
    </source>
</evidence>
<feature type="region of interest" description="Disordered" evidence="1">
    <location>
        <begin position="139"/>
        <end position="244"/>
    </location>
</feature>
<name>A0A4X1UU83_PIG</name>
<feature type="region of interest" description="Disordered" evidence="1">
    <location>
        <begin position="267"/>
        <end position="308"/>
    </location>
</feature>
<dbReference type="AlphaFoldDB" id="A0A4X1UU83"/>
<accession>A0A4X1UU83</accession>
<feature type="compositionally biased region" description="Low complexity" evidence="1">
    <location>
        <begin position="377"/>
        <end position="387"/>
    </location>
</feature>
<dbReference type="Proteomes" id="UP000314985">
    <property type="component" value="Chromosome 9"/>
</dbReference>
<organism evidence="2 3">
    <name type="scientific">Sus scrofa</name>
    <name type="common">Pig</name>
    <dbReference type="NCBI Taxonomy" id="9823"/>
    <lineage>
        <taxon>Eukaryota</taxon>
        <taxon>Metazoa</taxon>
        <taxon>Chordata</taxon>
        <taxon>Craniata</taxon>
        <taxon>Vertebrata</taxon>
        <taxon>Euteleostomi</taxon>
        <taxon>Mammalia</taxon>
        <taxon>Eutheria</taxon>
        <taxon>Laurasiatheria</taxon>
        <taxon>Artiodactyla</taxon>
        <taxon>Suina</taxon>
        <taxon>Suidae</taxon>
        <taxon>Sus</taxon>
    </lineage>
</organism>
<evidence type="ECO:0000313" key="2">
    <source>
        <dbReference type="Ensembl" id="ENSSSCP00070032257.1"/>
    </source>
</evidence>
<feature type="compositionally biased region" description="Low complexity" evidence="1">
    <location>
        <begin position="140"/>
        <end position="159"/>
    </location>
</feature>
<feature type="region of interest" description="Disordered" evidence="1">
    <location>
        <begin position="98"/>
        <end position="124"/>
    </location>
</feature>
<dbReference type="Ensembl" id="ENSSSCT00070038539.1">
    <property type="protein sequence ID" value="ENSSSCP00070032257.1"/>
    <property type="gene ID" value="ENSSSCG00070019489.1"/>
</dbReference>
<evidence type="ECO:0000256" key="1">
    <source>
        <dbReference type="SAM" id="MobiDB-lite"/>
    </source>
</evidence>
<protein>
    <submittedName>
        <fullName evidence="2">Uncharacterized protein</fullName>
    </submittedName>
</protein>
<proteinExistence type="predicted"/>
<reference evidence="2 3" key="1">
    <citation type="submission" date="2017-08" db="EMBL/GenBank/DDBJ databases">
        <title>USMARCv1.0.</title>
        <authorList>
            <person name="Hannum G.I."/>
            <person name="Koren S."/>
            <person name="Schroeder S.G."/>
            <person name="Chin S.C."/>
            <person name="Nonneman D.J."/>
            <person name="Becker S.A."/>
            <person name="Rosen B.D."/>
            <person name="Bickhart D.M."/>
            <person name="Putnam N.H."/>
            <person name="Green R.E."/>
            <person name="Tuggle C.K."/>
            <person name="Liu H."/>
            <person name="Rohrer G.A."/>
            <person name="Warr A."/>
            <person name="Hall R."/>
            <person name="Kim K."/>
            <person name="Hume D.A."/>
            <person name="Talbot R."/>
            <person name="Chow W."/>
            <person name="Howe K."/>
            <person name="Schwartz A.S."/>
            <person name="Watson M."/>
            <person name="Archibald A.L."/>
            <person name="Phillippy A.M."/>
            <person name="Smith T.P.L."/>
        </authorList>
    </citation>
    <scope>NUCLEOTIDE SEQUENCE [LARGE SCALE GENOMIC DNA]</scope>
</reference>
<reference evidence="2" key="2">
    <citation type="submission" date="2025-08" db="UniProtKB">
        <authorList>
            <consortium name="Ensembl"/>
        </authorList>
    </citation>
    <scope>IDENTIFICATION</scope>
</reference>
<feature type="compositionally biased region" description="Polar residues" evidence="1">
    <location>
        <begin position="229"/>
        <end position="244"/>
    </location>
</feature>
<feature type="compositionally biased region" description="Basic and acidic residues" evidence="1">
    <location>
        <begin position="173"/>
        <end position="186"/>
    </location>
</feature>
<sequence>EILGGRGSGLPLRSPCCSDLTHNCRLYSPCLRGSSQAWEKLCQECKPSAGRCARSRCCCCCCRRLLPSVPAPGSGRAERRPASGKHVRGGGVGGCRGSRLAGSHAAPSGLGVPEASESALGRLEPGPLKSLRISVTLGQEPRGAPSAASSAAPGETPPSRAAVELLSRRGASKRRESWRTDGERLRSGRGCAGAAGGPDASLDTRREGWPGTAATGRHEARRRSPGVSVASSLSPDPPLQRSSSLNETLRYSWGRGVPSAMVAALTLGGPASGSRGQPPPRPCPEGAQRPGSEGLGAAAAGRGGLRAKGTETRAELYLLRLRFPRPWAASAPSSRATPPGSASTPGPSLCLAYCDPEHRGPTRSRLDPGAPFLGSVPARRPASLPASPRAPTPAPAPSLLAARFSLPFVANKLCGKGKGWGRGLAPKRGGGLPARVRLGIWSRGGGWIGEELREKLDCWSTGRPTRPCR</sequence>
<feature type="region of interest" description="Disordered" evidence="1">
    <location>
        <begin position="360"/>
        <end position="394"/>
    </location>
</feature>
<feature type="region of interest" description="Disordered" evidence="1">
    <location>
        <begin position="72"/>
        <end position="91"/>
    </location>
</feature>